<dbReference type="PROSITE" id="PS50943">
    <property type="entry name" value="HTH_CROC1"/>
    <property type="match status" value="1"/>
</dbReference>
<dbReference type="SMART" id="SM00530">
    <property type="entry name" value="HTH_XRE"/>
    <property type="match status" value="1"/>
</dbReference>
<evidence type="ECO:0000313" key="3">
    <source>
        <dbReference type="Proteomes" id="UP000290849"/>
    </source>
</evidence>
<sequence length="110" mass="12279">MLLFYGREQYPFHMERILPRSLDPLVQALIQCRKEQRVSQADLAEAAGITRRALVAIENNASDPTLGTLRALFTALGHDILARPFESAPTLDDILRENDRGYGSKAEPDA</sequence>
<dbReference type="Proteomes" id="UP000290849">
    <property type="component" value="Unassembled WGS sequence"/>
</dbReference>
<dbReference type="AlphaFoldDB" id="A0A4Q1HPH0"/>
<evidence type="ECO:0000259" key="1">
    <source>
        <dbReference type="PROSITE" id="PS50943"/>
    </source>
</evidence>
<dbReference type="Gene3D" id="1.10.260.40">
    <property type="entry name" value="lambda repressor-like DNA-binding domains"/>
    <property type="match status" value="1"/>
</dbReference>
<proteinExistence type="predicted"/>
<gene>
    <name evidence="2" type="ORF">C7R54_00300</name>
</gene>
<evidence type="ECO:0000313" key="2">
    <source>
        <dbReference type="EMBL" id="RXN92246.1"/>
    </source>
</evidence>
<dbReference type="Pfam" id="PF01381">
    <property type="entry name" value="HTH_3"/>
    <property type="match status" value="1"/>
</dbReference>
<feature type="domain" description="HTH cro/C1-type" evidence="1">
    <location>
        <begin position="29"/>
        <end position="83"/>
    </location>
</feature>
<name>A0A4Q1HPH0_9BURK</name>
<dbReference type="SUPFAM" id="SSF47413">
    <property type="entry name" value="lambda repressor-like DNA-binding domains"/>
    <property type="match status" value="1"/>
</dbReference>
<accession>A0A4Q1HPH0</accession>
<comment type="caution">
    <text evidence="2">The sequence shown here is derived from an EMBL/GenBank/DDBJ whole genome shotgun (WGS) entry which is preliminary data.</text>
</comment>
<reference evidence="2 3" key="1">
    <citation type="journal article" date="2017" name="Int. J. Syst. Evol. Microbiol.">
        <title>Achromobacter aloeverae sp. nov., isolated from the root of Aloe vera (L.) Burm.f.</title>
        <authorList>
            <person name="Kuncharoen N."/>
            <person name="Muramatsu Y."/>
            <person name="Shibata C."/>
            <person name="Kamakura Y."/>
            <person name="Nakagawa Y."/>
            <person name="Tanasupawat S."/>
        </authorList>
    </citation>
    <scope>NUCLEOTIDE SEQUENCE [LARGE SCALE GENOMIC DNA]</scope>
    <source>
        <strain evidence="2 3">AVA-1</strain>
    </source>
</reference>
<dbReference type="EMBL" id="PYAL01000001">
    <property type="protein sequence ID" value="RXN92246.1"/>
    <property type="molecule type" value="Genomic_DNA"/>
</dbReference>
<dbReference type="InterPro" id="IPR001387">
    <property type="entry name" value="Cro/C1-type_HTH"/>
</dbReference>
<protein>
    <recommendedName>
        <fullName evidence="1">HTH cro/C1-type domain-containing protein</fullName>
    </recommendedName>
</protein>
<dbReference type="CDD" id="cd00093">
    <property type="entry name" value="HTH_XRE"/>
    <property type="match status" value="1"/>
</dbReference>
<dbReference type="InterPro" id="IPR010982">
    <property type="entry name" value="Lambda_DNA-bd_dom_sf"/>
</dbReference>
<organism evidence="2 3">
    <name type="scientific">Achromobacter aloeverae</name>
    <dbReference type="NCBI Taxonomy" id="1750518"/>
    <lineage>
        <taxon>Bacteria</taxon>
        <taxon>Pseudomonadati</taxon>
        <taxon>Pseudomonadota</taxon>
        <taxon>Betaproteobacteria</taxon>
        <taxon>Burkholderiales</taxon>
        <taxon>Alcaligenaceae</taxon>
        <taxon>Achromobacter</taxon>
    </lineage>
</organism>
<dbReference type="GO" id="GO:0003677">
    <property type="term" value="F:DNA binding"/>
    <property type="evidence" value="ECO:0007669"/>
    <property type="project" value="InterPro"/>
</dbReference>
<keyword evidence="3" id="KW-1185">Reference proteome</keyword>